<evidence type="ECO:0000313" key="2">
    <source>
        <dbReference type="EMBL" id="KKM89087.1"/>
    </source>
</evidence>
<name>A0A0F9P6N2_9ZZZZ</name>
<dbReference type="EMBL" id="LAZR01006872">
    <property type="protein sequence ID" value="KKM89087.1"/>
    <property type="molecule type" value="Genomic_DNA"/>
</dbReference>
<sequence length="139" mass="15867">MRDWFGPGELTFATREEVEWGLAHIEQLSNGSWPKQESGYSIEPDAHSRRSKMGGFEVPIQASAELERRVDSIGPDAFMAELNRGYGFSFERLGKIHNLEEHVVTYRCHCAIRFMIGQNFKASKYRRDHVAAYTGKVNA</sequence>
<evidence type="ECO:0000256" key="1">
    <source>
        <dbReference type="SAM" id="MobiDB-lite"/>
    </source>
</evidence>
<gene>
    <name evidence="2" type="ORF">LCGC14_1252250</name>
</gene>
<feature type="region of interest" description="Disordered" evidence="1">
    <location>
        <begin position="34"/>
        <end position="54"/>
    </location>
</feature>
<organism evidence="2">
    <name type="scientific">marine sediment metagenome</name>
    <dbReference type="NCBI Taxonomy" id="412755"/>
    <lineage>
        <taxon>unclassified sequences</taxon>
        <taxon>metagenomes</taxon>
        <taxon>ecological metagenomes</taxon>
    </lineage>
</organism>
<comment type="caution">
    <text evidence="2">The sequence shown here is derived from an EMBL/GenBank/DDBJ whole genome shotgun (WGS) entry which is preliminary data.</text>
</comment>
<accession>A0A0F9P6N2</accession>
<dbReference type="AlphaFoldDB" id="A0A0F9P6N2"/>
<proteinExistence type="predicted"/>
<protein>
    <submittedName>
        <fullName evidence="2">Uncharacterized protein</fullName>
    </submittedName>
</protein>
<reference evidence="2" key="1">
    <citation type="journal article" date="2015" name="Nature">
        <title>Complex archaea that bridge the gap between prokaryotes and eukaryotes.</title>
        <authorList>
            <person name="Spang A."/>
            <person name="Saw J.H."/>
            <person name="Jorgensen S.L."/>
            <person name="Zaremba-Niedzwiedzka K."/>
            <person name="Martijn J."/>
            <person name="Lind A.E."/>
            <person name="van Eijk R."/>
            <person name="Schleper C."/>
            <person name="Guy L."/>
            <person name="Ettema T.J."/>
        </authorList>
    </citation>
    <scope>NUCLEOTIDE SEQUENCE</scope>
</reference>